<dbReference type="Pfam" id="PF02909">
    <property type="entry name" value="TetR_C_1"/>
    <property type="match status" value="1"/>
</dbReference>
<dbReference type="InterPro" id="IPR004111">
    <property type="entry name" value="Repressor_TetR_C"/>
</dbReference>
<sequence>MAKVSANLIKQTALKLLANEPSLASLSLRTIATALKIDVSTIYWYFENKQALLQAMADYIADEITFPDLSLSWQEQLTQLYTNTFNVYSQYSHAAELMISTIPSTKTRLQLIDHSIGILVTAGFDEDQSNTAISSIDFLLTGLVIDLTTENQFRTKITTNGDDYLAKQVKQIHSIAEKEDLIHMQTSIKKRSERTPKKQFEEGMRLIIRGLSASNRG</sequence>
<dbReference type="SUPFAM" id="SSF46689">
    <property type="entry name" value="Homeodomain-like"/>
    <property type="match status" value="1"/>
</dbReference>
<dbReference type="InterPro" id="IPR001647">
    <property type="entry name" value="HTH_TetR"/>
</dbReference>
<protein>
    <submittedName>
        <fullName evidence="6">TetR family transcriptional regulator</fullName>
    </submittedName>
</protein>
<gene>
    <name evidence="6" type="ORF">LOOC260_121970</name>
</gene>
<dbReference type="RefSeq" id="WP_041094960.1">
    <property type="nucleotide sequence ID" value="NZ_AP014680.1"/>
</dbReference>
<evidence type="ECO:0000256" key="2">
    <source>
        <dbReference type="ARBA" id="ARBA00023125"/>
    </source>
</evidence>
<keyword evidence="2 4" id="KW-0238">DNA-binding</keyword>
<feature type="domain" description="HTH tetR-type" evidence="5">
    <location>
        <begin position="3"/>
        <end position="64"/>
    </location>
</feature>
<dbReference type="AlphaFoldDB" id="A0A0A1GX42"/>
<name>A0A0A1GX42_9LACO</name>
<dbReference type="Gene3D" id="1.10.357.10">
    <property type="entry name" value="Tetracycline Repressor, domain 2"/>
    <property type="match status" value="1"/>
</dbReference>
<evidence type="ECO:0000256" key="1">
    <source>
        <dbReference type="ARBA" id="ARBA00023015"/>
    </source>
</evidence>
<proteinExistence type="predicted"/>
<dbReference type="HOGENOM" id="CLU_069543_2_0_9"/>
<dbReference type="KEGG" id="lho:LOOC260_121970"/>
<evidence type="ECO:0000256" key="3">
    <source>
        <dbReference type="ARBA" id="ARBA00023163"/>
    </source>
</evidence>
<dbReference type="SUPFAM" id="SSF48498">
    <property type="entry name" value="Tetracyclin repressor-like, C-terminal domain"/>
    <property type="match status" value="1"/>
</dbReference>
<dbReference type="PROSITE" id="PS50977">
    <property type="entry name" value="HTH_TETR_2"/>
    <property type="match status" value="1"/>
</dbReference>
<keyword evidence="3" id="KW-0804">Transcription</keyword>
<dbReference type="InterPro" id="IPR009057">
    <property type="entry name" value="Homeodomain-like_sf"/>
</dbReference>
<dbReference type="Gene3D" id="1.10.10.60">
    <property type="entry name" value="Homeodomain-like"/>
    <property type="match status" value="1"/>
</dbReference>
<dbReference type="STRING" id="1291742.LOOC260_121970"/>
<dbReference type="GO" id="GO:0003677">
    <property type="term" value="F:DNA binding"/>
    <property type="evidence" value="ECO:0007669"/>
    <property type="project" value="UniProtKB-UniRule"/>
</dbReference>
<dbReference type="InterPro" id="IPR036271">
    <property type="entry name" value="Tet_transcr_reg_TetR-rel_C_sf"/>
</dbReference>
<reference evidence="6 7" key="1">
    <citation type="submission" date="2014-11" db="EMBL/GenBank/DDBJ databases">
        <title>Complete genome sequence and analysis of Lactobacillus hokkaidonensis LOOC260T.</title>
        <authorList>
            <person name="Tanizawa Y."/>
            <person name="Tohno M."/>
            <person name="Kaminuma E."/>
            <person name="Nakamura Y."/>
            <person name="Arita M."/>
        </authorList>
    </citation>
    <scope>NUCLEOTIDE SEQUENCE [LARGE SCALE GENOMIC DNA]</scope>
    <source>
        <strain evidence="6 7">LOOC260</strain>
    </source>
</reference>
<keyword evidence="1" id="KW-0805">Transcription regulation</keyword>
<evidence type="ECO:0000313" key="6">
    <source>
        <dbReference type="EMBL" id="BAP86702.1"/>
    </source>
</evidence>
<dbReference type="Pfam" id="PF00440">
    <property type="entry name" value="TetR_N"/>
    <property type="match status" value="1"/>
</dbReference>
<dbReference type="Proteomes" id="UP000031620">
    <property type="component" value="Chromosome"/>
</dbReference>
<organism evidence="6 7">
    <name type="scientific">Paucilactobacillus hokkaidonensis JCM 18461</name>
    <dbReference type="NCBI Taxonomy" id="1291742"/>
    <lineage>
        <taxon>Bacteria</taxon>
        <taxon>Bacillati</taxon>
        <taxon>Bacillota</taxon>
        <taxon>Bacilli</taxon>
        <taxon>Lactobacillales</taxon>
        <taxon>Lactobacillaceae</taxon>
        <taxon>Paucilactobacillus</taxon>
    </lineage>
</organism>
<evidence type="ECO:0000313" key="7">
    <source>
        <dbReference type="Proteomes" id="UP000031620"/>
    </source>
</evidence>
<feature type="DNA-binding region" description="H-T-H motif" evidence="4">
    <location>
        <begin position="27"/>
        <end position="46"/>
    </location>
</feature>
<dbReference type="GO" id="GO:0045892">
    <property type="term" value="P:negative regulation of DNA-templated transcription"/>
    <property type="evidence" value="ECO:0007669"/>
    <property type="project" value="InterPro"/>
</dbReference>
<accession>A0A0A1GX42</accession>
<evidence type="ECO:0000256" key="4">
    <source>
        <dbReference type="PROSITE-ProRule" id="PRU00335"/>
    </source>
</evidence>
<dbReference type="EMBL" id="AP014680">
    <property type="protein sequence ID" value="BAP86702.1"/>
    <property type="molecule type" value="Genomic_DNA"/>
</dbReference>
<evidence type="ECO:0000259" key="5">
    <source>
        <dbReference type="PROSITE" id="PS50977"/>
    </source>
</evidence>